<dbReference type="Proteomes" id="UP000647172">
    <property type="component" value="Unassembled WGS sequence"/>
</dbReference>
<name>A0A919MUT8_9ACTN</name>
<dbReference type="PANTHER" id="PTHR40763">
    <property type="entry name" value="MEMBRANE PROTEIN-RELATED"/>
    <property type="match status" value="1"/>
</dbReference>
<feature type="domain" description="DUF1707" evidence="2">
    <location>
        <begin position="7"/>
        <end position="59"/>
    </location>
</feature>
<comment type="caution">
    <text evidence="3">The sequence shown here is derived from an EMBL/GenBank/DDBJ whole genome shotgun (WGS) entry which is preliminary data.</text>
</comment>
<evidence type="ECO:0000313" key="3">
    <source>
        <dbReference type="EMBL" id="GIE50480.1"/>
    </source>
</evidence>
<keyword evidence="4" id="KW-1185">Reference proteome</keyword>
<gene>
    <name evidence="3" type="ORF">Ani05nite_40140</name>
</gene>
<feature type="region of interest" description="Disordered" evidence="1">
    <location>
        <begin position="57"/>
        <end position="79"/>
    </location>
</feature>
<protein>
    <recommendedName>
        <fullName evidence="2">DUF1707 domain-containing protein</fullName>
    </recommendedName>
</protein>
<proteinExistence type="predicted"/>
<evidence type="ECO:0000259" key="2">
    <source>
        <dbReference type="Pfam" id="PF08044"/>
    </source>
</evidence>
<evidence type="ECO:0000256" key="1">
    <source>
        <dbReference type="SAM" id="MobiDB-lite"/>
    </source>
</evidence>
<dbReference type="Pfam" id="PF08044">
    <property type="entry name" value="DUF1707"/>
    <property type="match status" value="1"/>
</dbReference>
<sequence length="188" mass="20448">MPEQPAIRLSDADREVVAQRLHRAVGEGRLTLDEFEQRVAGVHAARTVAEVEPYVADLPGGPVSPPAPEHTELRTTASSLKRQGRWVVPRRLSVTARAGSVKLDFTEAVLPHHVVEIDLNVTAGSTVLVLPPGATADVDSVEMIAGSAKAKALRSSPTGSGHHFVVSGSQRAGSLVVRYQRRFWRWRW</sequence>
<dbReference type="InterPro" id="IPR012551">
    <property type="entry name" value="DUF1707_SHOCT-like"/>
</dbReference>
<dbReference type="PANTHER" id="PTHR40763:SF5">
    <property type="entry name" value="MEMBRANE PROTEIN"/>
    <property type="match status" value="1"/>
</dbReference>
<dbReference type="EMBL" id="BOMQ01000049">
    <property type="protein sequence ID" value="GIE50480.1"/>
    <property type="molecule type" value="Genomic_DNA"/>
</dbReference>
<evidence type="ECO:0000313" key="4">
    <source>
        <dbReference type="Proteomes" id="UP000647172"/>
    </source>
</evidence>
<reference evidence="3" key="1">
    <citation type="submission" date="2021-01" db="EMBL/GenBank/DDBJ databases">
        <title>Whole genome shotgun sequence of Actinoplanes nipponensis NBRC 14063.</title>
        <authorList>
            <person name="Komaki H."/>
            <person name="Tamura T."/>
        </authorList>
    </citation>
    <scope>NUCLEOTIDE SEQUENCE</scope>
    <source>
        <strain evidence="3">NBRC 14063</strain>
    </source>
</reference>
<accession>A0A919MUT8</accession>
<organism evidence="3 4">
    <name type="scientific">Actinoplanes nipponensis</name>
    <dbReference type="NCBI Taxonomy" id="135950"/>
    <lineage>
        <taxon>Bacteria</taxon>
        <taxon>Bacillati</taxon>
        <taxon>Actinomycetota</taxon>
        <taxon>Actinomycetes</taxon>
        <taxon>Micromonosporales</taxon>
        <taxon>Micromonosporaceae</taxon>
        <taxon>Actinoplanes</taxon>
    </lineage>
</organism>
<dbReference type="AlphaFoldDB" id="A0A919MUT8"/>